<keyword evidence="4" id="KW-0418">Kinase</keyword>
<dbReference type="Proteomes" id="UP000019151">
    <property type="component" value="Chromosome"/>
</dbReference>
<dbReference type="eggNOG" id="COG0515">
    <property type="taxonomic scope" value="Bacteria"/>
</dbReference>
<reference evidence="4 5" key="1">
    <citation type="journal article" date="2014" name="Genome Announc.">
        <title>Genome Sequence and Methylome of Soil Bacterium Gemmatirosa kalamazoonensis KBS708T, a Member of the Rarely Cultivated Gemmatimonadetes Phylum.</title>
        <authorList>
            <person name="Debruyn J.M."/>
            <person name="Radosevich M."/>
            <person name="Wommack K.E."/>
            <person name="Polson S.W."/>
            <person name="Hauser L.J."/>
            <person name="Fawaz M.N."/>
            <person name="Korlach J."/>
            <person name="Tsai Y.C."/>
        </authorList>
    </citation>
    <scope>NUCLEOTIDE SEQUENCE [LARGE SCALE GENOMIC DNA]</scope>
    <source>
        <strain evidence="4 5">KBS708</strain>
    </source>
</reference>
<name>W0R9J9_9BACT</name>
<dbReference type="STRING" id="861299.J421_0227"/>
<evidence type="ECO:0000313" key="5">
    <source>
        <dbReference type="Proteomes" id="UP000019151"/>
    </source>
</evidence>
<dbReference type="InterPro" id="IPR011009">
    <property type="entry name" value="Kinase-like_dom_sf"/>
</dbReference>
<dbReference type="InParanoid" id="W0R9J9"/>
<keyword evidence="2" id="KW-1133">Transmembrane helix</keyword>
<organism evidence="4 5">
    <name type="scientific">Gemmatirosa kalamazoonensis</name>
    <dbReference type="NCBI Taxonomy" id="861299"/>
    <lineage>
        <taxon>Bacteria</taxon>
        <taxon>Pseudomonadati</taxon>
        <taxon>Gemmatimonadota</taxon>
        <taxon>Gemmatimonadia</taxon>
        <taxon>Gemmatimonadales</taxon>
        <taxon>Gemmatimonadaceae</taxon>
        <taxon>Gemmatirosa</taxon>
    </lineage>
</organism>
<dbReference type="AlphaFoldDB" id="W0R9J9"/>
<dbReference type="SUPFAM" id="SSF56112">
    <property type="entry name" value="Protein kinase-like (PK-like)"/>
    <property type="match status" value="1"/>
</dbReference>
<dbReference type="Pfam" id="PF00069">
    <property type="entry name" value="Pkinase"/>
    <property type="match status" value="1"/>
</dbReference>
<proteinExistence type="predicted"/>
<keyword evidence="2" id="KW-0812">Transmembrane</keyword>
<dbReference type="InterPro" id="IPR011990">
    <property type="entry name" value="TPR-like_helical_dom_sf"/>
</dbReference>
<evidence type="ECO:0000256" key="2">
    <source>
        <dbReference type="SAM" id="Phobius"/>
    </source>
</evidence>
<dbReference type="InterPro" id="IPR000719">
    <property type="entry name" value="Prot_kinase_dom"/>
</dbReference>
<dbReference type="GO" id="GO:0005524">
    <property type="term" value="F:ATP binding"/>
    <property type="evidence" value="ECO:0007669"/>
    <property type="project" value="InterPro"/>
</dbReference>
<protein>
    <submittedName>
        <fullName evidence="4">Protein kinase</fullName>
    </submittedName>
</protein>
<keyword evidence="4" id="KW-0808">Transferase</keyword>
<dbReference type="EMBL" id="CP007128">
    <property type="protein sequence ID" value="AHG87764.1"/>
    <property type="molecule type" value="Genomic_DNA"/>
</dbReference>
<gene>
    <name evidence="4" type="ORF">J421_0227</name>
</gene>
<dbReference type="Gene3D" id="1.25.40.10">
    <property type="entry name" value="Tetratricopeptide repeat domain"/>
    <property type="match status" value="1"/>
</dbReference>
<dbReference type="KEGG" id="gba:J421_0227"/>
<dbReference type="GO" id="GO:0004672">
    <property type="term" value="F:protein kinase activity"/>
    <property type="evidence" value="ECO:0007669"/>
    <property type="project" value="InterPro"/>
</dbReference>
<dbReference type="PROSITE" id="PS50011">
    <property type="entry name" value="PROTEIN_KINASE_DOM"/>
    <property type="match status" value="1"/>
</dbReference>
<dbReference type="SUPFAM" id="SSF48452">
    <property type="entry name" value="TPR-like"/>
    <property type="match status" value="1"/>
</dbReference>
<feature type="transmembrane region" description="Helical" evidence="2">
    <location>
        <begin position="124"/>
        <end position="148"/>
    </location>
</feature>
<evidence type="ECO:0000256" key="1">
    <source>
        <dbReference type="SAM" id="MobiDB-lite"/>
    </source>
</evidence>
<sequence>MSPEQASGERELDGRSDVYALGCVLYEMLAGVPPFSAATAQATIAQRFTHPPESLTRHRATVSPELEEIVRLALATAPADRFGTARAFAEALAGTGLLHATGTGEVPPSPRRPRPDRRERARRVALGVAGVAGVAAAAAVAALGWWALGARDDAAPPGTLLVRVASATDGPRDAALTERVARALRAELEGWSEVRVSDRARRPALVLTASAVRLGDSARVIVDAVDGSAGTSRRLVEIASATAVDAAPTVTRLVRRALAGPDVVDAPDAETMPGRSLGALRSYVRGWEQLRSGQLDSAAESFMASARANPRFALASLWAAQAGAWRDPRDPRPWLPFTATARAGSLTGRDSTLAVALGAMAAKDYPSACAAFRATTVRDPSSFAGWFGLGECARLDTTVLRTPEGARFRSSTWASLAAFREAVERAPSSALLGALFERILRSTSAAGNVPRRGWLAGDGGGPYVALPSLDADTLAFFPVSLDESLRAGARAVPRTYTAATRRGREVLLDLTERWTQRAPESSQAWFRRALALELAGQIGDGAAEQSAPAALEKAAAGARSEEERARIAVARTRLALRRGDFAGAARIARTALADGPSQPGEARDTLLPLAALVGDVARAERWSVPAAPDPALPQPVADSLQLFQVRAVLGACDGMDESRRRLERAVSISFAPAEVARQRARVLQPAYRDAVPCLGPGILTEFTPTAPVDAAYLALARHDPSAARHVLAAARERRAGADITSITWDFLFAESWALVQAGDTTDARQQLLDAMNSLASMNAYTLSRLSQAAGLRRSLDLLQSITARDAAGRLWQERRRALSTTQSPSR</sequence>
<evidence type="ECO:0000259" key="3">
    <source>
        <dbReference type="PROSITE" id="PS50011"/>
    </source>
</evidence>
<dbReference type="HOGENOM" id="CLU_342814_0_0_0"/>
<dbReference type="eggNOG" id="COG0457">
    <property type="taxonomic scope" value="Bacteria"/>
</dbReference>
<keyword evidence="2" id="KW-0472">Membrane</keyword>
<feature type="region of interest" description="Disordered" evidence="1">
    <location>
        <begin position="99"/>
        <end position="118"/>
    </location>
</feature>
<evidence type="ECO:0000313" key="4">
    <source>
        <dbReference type="EMBL" id="AHG87764.1"/>
    </source>
</evidence>
<dbReference type="Gene3D" id="1.10.510.10">
    <property type="entry name" value="Transferase(Phosphotransferase) domain 1"/>
    <property type="match status" value="1"/>
</dbReference>
<accession>W0R9J9</accession>
<feature type="domain" description="Protein kinase" evidence="3">
    <location>
        <begin position="1"/>
        <end position="93"/>
    </location>
</feature>
<keyword evidence="5" id="KW-1185">Reference proteome</keyword>
<dbReference type="PATRIC" id="fig|861299.3.peg.231"/>